<evidence type="ECO:0000313" key="11">
    <source>
        <dbReference type="Proteomes" id="UP000541352"/>
    </source>
</evidence>
<comment type="similarity">
    <text evidence="2 8">Belongs to the CorA metal ion transporter (MIT) (TC 1.A.35) family.</text>
</comment>
<dbReference type="FunFam" id="1.20.58.340:FF:000012">
    <property type="entry name" value="Magnesium transport protein CorA"/>
    <property type="match status" value="1"/>
</dbReference>
<dbReference type="Gene3D" id="3.30.460.20">
    <property type="entry name" value="CorA soluble domain-like"/>
    <property type="match status" value="1"/>
</dbReference>
<comment type="subcellular location">
    <subcellularLocation>
        <location evidence="1">Cell membrane</location>
        <topology evidence="1">Multi-pass membrane protein</topology>
    </subcellularLocation>
    <subcellularLocation>
        <location evidence="8">Membrane</location>
        <topology evidence="8">Multi-pass membrane protein</topology>
    </subcellularLocation>
</comment>
<dbReference type="AlphaFoldDB" id="A0A7W5ZPP0"/>
<keyword evidence="4 8" id="KW-1003">Cell membrane</keyword>
<dbReference type="NCBIfam" id="TIGR00383">
    <property type="entry name" value="corA"/>
    <property type="match status" value="1"/>
</dbReference>
<dbReference type="InterPro" id="IPR004488">
    <property type="entry name" value="Mg/Co-transport_prot_CorA"/>
</dbReference>
<keyword evidence="7 8" id="KW-0472">Membrane</keyword>
<dbReference type="GO" id="GO:0005886">
    <property type="term" value="C:plasma membrane"/>
    <property type="evidence" value="ECO:0007669"/>
    <property type="project" value="UniProtKB-SubCell"/>
</dbReference>
<dbReference type="GO" id="GO:0050897">
    <property type="term" value="F:cobalt ion binding"/>
    <property type="evidence" value="ECO:0007669"/>
    <property type="project" value="TreeGrafter"/>
</dbReference>
<keyword evidence="8" id="KW-0406">Ion transport</keyword>
<dbReference type="Pfam" id="PF01544">
    <property type="entry name" value="CorA"/>
    <property type="match status" value="1"/>
</dbReference>
<dbReference type="GO" id="GO:0015095">
    <property type="term" value="F:magnesium ion transmembrane transporter activity"/>
    <property type="evidence" value="ECO:0007669"/>
    <property type="project" value="UniProtKB-UniRule"/>
</dbReference>
<dbReference type="GO" id="GO:0015087">
    <property type="term" value="F:cobalt ion transmembrane transporter activity"/>
    <property type="evidence" value="ECO:0007669"/>
    <property type="project" value="UniProtKB-UniRule"/>
</dbReference>
<keyword evidence="5 8" id="KW-0812">Transmembrane</keyword>
<keyword evidence="3 8" id="KW-0813">Transport</keyword>
<keyword evidence="11" id="KW-1185">Reference proteome</keyword>
<protein>
    <recommendedName>
        <fullName evidence="8">Magnesium transport protein CorA</fullName>
    </recommendedName>
</protein>
<evidence type="ECO:0000256" key="5">
    <source>
        <dbReference type="ARBA" id="ARBA00022692"/>
    </source>
</evidence>
<comment type="function">
    <text evidence="8">Mediates influx of magnesium ions.</text>
</comment>
<reference evidence="10 11" key="1">
    <citation type="submission" date="2020-08" db="EMBL/GenBank/DDBJ databases">
        <title>Genomic Encyclopedia of Type Strains, Phase IV (KMG-IV): sequencing the most valuable type-strain genomes for metagenomic binning, comparative biology and taxonomic classification.</title>
        <authorList>
            <person name="Goeker M."/>
        </authorList>
    </citation>
    <scope>NUCLEOTIDE SEQUENCE [LARGE SCALE GENOMIC DNA]</scope>
    <source>
        <strain evidence="10 11">DSM 17976</strain>
    </source>
</reference>
<dbReference type="PANTHER" id="PTHR46494:SF1">
    <property type="entry name" value="CORA FAMILY METAL ION TRANSPORTER (EUROFUNG)"/>
    <property type="match status" value="1"/>
</dbReference>
<dbReference type="PANTHER" id="PTHR46494">
    <property type="entry name" value="CORA FAMILY METAL ION TRANSPORTER (EUROFUNG)"/>
    <property type="match status" value="1"/>
</dbReference>
<gene>
    <name evidence="8" type="primary">corA</name>
    <name evidence="10" type="ORF">FHS57_004839</name>
</gene>
<dbReference type="SUPFAM" id="SSF143865">
    <property type="entry name" value="CorA soluble domain-like"/>
    <property type="match status" value="1"/>
</dbReference>
<evidence type="ECO:0000256" key="1">
    <source>
        <dbReference type="ARBA" id="ARBA00004651"/>
    </source>
</evidence>
<evidence type="ECO:0000256" key="6">
    <source>
        <dbReference type="ARBA" id="ARBA00022989"/>
    </source>
</evidence>
<evidence type="ECO:0000256" key="8">
    <source>
        <dbReference type="RuleBase" id="RU362010"/>
    </source>
</evidence>
<evidence type="ECO:0000256" key="3">
    <source>
        <dbReference type="ARBA" id="ARBA00022448"/>
    </source>
</evidence>
<evidence type="ECO:0000313" key="10">
    <source>
        <dbReference type="EMBL" id="MBB3840819.1"/>
    </source>
</evidence>
<sequence length="350" mass="40397">MSSSKVGLSPGTLIYVGPEVVKDTTIKLVEYNEKYHKERTIDKVADCQIASDASYISWLDVDGIHEPEVIEAVGQIHHIHPLLLEDIMNTRQKPKIEFYNDAYVFISLKMLYWDEKELSIDAEHVSFLLGANYLISFQEKRTNDIFAPVLERIKASVGKTRRNGADYLLFSLVDLIVDNYLEILEKMSEQLEELEGLILESKHKDPIGQLYNLKRQLTLMRKYVWPLRDMLSQGLRENSKLIQKSTIPYFRDVHDHITNAIDSIESNRELLTGLIDIHYSTLSSRMNSVMKTLTIYSAVFMPLTFIAGIYGMNFDHMPELRQPNGYFYTLGGMAILAVGLLIYFRRRGWM</sequence>
<evidence type="ECO:0000256" key="7">
    <source>
        <dbReference type="ARBA" id="ARBA00023136"/>
    </source>
</evidence>
<dbReference type="RefSeq" id="WP_183978041.1">
    <property type="nucleotide sequence ID" value="NZ_JACIBY010000012.1"/>
</dbReference>
<evidence type="ECO:0000256" key="2">
    <source>
        <dbReference type="ARBA" id="ARBA00009765"/>
    </source>
</evidence>
<evidence type="ECO:0000256" key="4">
    <source>
        <dbReference type="ARBA" id="ARBA00022475"/>
    </source>
</evidence>
<dbReference type="SUPFAM" id="SSF144083">
    <property type="entry name" value="Magnesium transport protein CorA, transmembrane region"/>
    <property type="match status" value="1"/>
</dbReference>
<feature type="transmembrane region" description="Helical" evidence="8">
    <location>
        <begin position="325"/>
        <end position="344"/>
    </location>
</feature>
<comment type="caution">
    <text evidence="10">The sequence shown here is derived from an EMBL/GenBank/DDBJ whole genome shotgun (WGS) entry which is preliminary data.</text>
</comment>
<dbReference type="EMBL" id="JACIBY010000012">
    <property type="protein sequence ID" value="MBB3840819.1"/>
    <property type="molecule type" value="Genomic_DNA"/>
</dbReference>
<feature type="coiled-coil region" evidence="9">
    <location>
        <begin position="177"/>
        <end position="204"/>
    </location>
</feature>
<keyword evidence="9" id="KW-0175">Coiled coil</keyword>
<proteinExistence type="inferred from homology"/>
<keyword evidence="8" id="KW-0460">Magnesium</keyword>
<name>A0A7W5ZPP0_9BACT</name>
<dbReference type="CDD" id="cd12828">
    <property type="entry name" value="TmCorA-like_1"/>
    <property type="match status" value="1"/>
</dbReference>
<dbReference type="InterPro" id="IPR002523">
    <property type="entry name" value="MgTranspt_CorA/ZnTranspt_ZntB"/>
</dbReference>
<evidence type="ECO:0000256" key="9">
    <source>
        <dbReference type="SAM" id="Coils"/>
    </source>
</evidence>
<organism evidence="10 11">
    <name type="scientific">Runella defluvii</name>
    <dbReference type="NCBI Taxonomy" id="370973"/>
    <lineage>
        <taxon>Bacteria</taxon>
        <taxon>Pseudomonadati</taxon>
        <taxon>Bacteroidota</taxon>
        <taxon>Cytophagia</taxon>
        <taxon>Cytophagales</taxon>
        <taxon>Spirosomataceae</taxon>
        <taxon>Runella</taxon>
    </lineage>
</organism>
<keyword evidence="6 8" id="KW-1133">Transmembrane helix</keyword>
<dbReference type="Proteomes" id="UP000541352">
    <property type="component" value="Unassembled WGS sequence"/>
</dbReference>
<dbReference type="InterPro" id="IPR045863">
    <property type="entry name" value="CorA_TM1_TM2"/>
</dbReference>
<feature type="transmembrane region" description="Helical" evidence="8">
    <location>
        <begin position="293"/>
        <end position="313"/>
    </location>
</feature>
<accession>A0A7W5ZPP0</accession>
<dbReference type="GO" id="GO:0000287">
    <property type="term" value="F:magnesium ion binding"/>
    <property type="evidence" value="ECO:0007669"/>
    <property type="project" value="TreeGrafter"/>
</dbReference>
<dbReference type="InterPro" id="IPR045861">
    <property type="entry name" value="CorA_cytoplasmic_dom"/>
</dbReference>
<dbReference type="Gene3D" id="1.20.58.340">
    <property type="entry name" value="Magnesium transport protein CorA, transmembrane region"/>
    <property type="match status" value="2"/>
</dbReference>